<feature type="compositionally biased region" description="Basic and acidic residues" evidence="1">
    <location>
        <begin position="61"/>
        <end position="73"/>
    </location>
</feature>
<evidence type="ECO:0000313" key="4">
    <source>
        <dbReference type="Proteomes" id="UP000605986"/>
    </source>
</evidence>
<protein>
    <recommendedName>
        <fullName evidence="2">Myb-like DNA-binding domain-containing protein</fullName>
    </recommendedName>
</protein>
<keyword evidence="4" id="KW-1185">Reference proteome</keyword>
<feature type="domain" description="Myb-like DNA-binding" evidence="2">
    <location>
        <begin position="10"/>
        <end position="54"/>
    </location>
</feature>
<dbReference type="Pfam" id="PF22980">
    <property type="entry name" value="Myb_DNA-bind_8"/>
    <property type="match status" value="1"/>
</dbReference>
<sequence>MTPNSENAMARFLLAILNQKNLKDIDWNQVASDPVLLQPITNGHAARMRFARFRATVTGHEPQKRTPPADKNRVTKSRKTQQPKRDSLGKSESEVSITSYAPVRQSPIIKQEQNQHGFLAQFSPASTSSPFLNDNRDDFSSNTRFLTPCSDDMTQGLINPASLEDLRLRNGFGPSMDCAPDFMAQPAHDPIVMAQSPFHTFDAAYDLTPYKSTLSDAHSPAALDPNGAPSLPDYNSEWADHFNDHSF</sequence>
<organism evidence="3 4">
    <name type="scientific">Fusarium austroafricanum</name>
    <dbReference type="NCBI Taxonomy" id="2364996"/>
    <lineage>
        <taxon>Eukaryota</taxon>
        <taxon>Fungi</taxon>
        <taxon>Dikarya</taxon>
        <taxon>Ascomycota</taxon>
        <taxon>Pezizomycotina</taxon>
        <taxon>Sordariomycetes</taxon>
        <taxon>Hypocreomycetidae</taxon>
        <taxon>Hypocreales</taxon>
        <taxon>Nectriaceae</taxon>
        <taxon>Fusarium</taxon>
        <taxon>Fusarium concolor species complex</taxon>
    </lineage>
</organism>
<dbReference type="InterPro" id="IPR054505">
    <property type="entry name" value="Myb_DNA-bind_8"/>
</dbReference>
<dbReference type="EMBL" id="JAADJG010000612">
    <property type="protein sequence ID" value="KAF4441923.1"/>
    <property type="molecule type" value="Genomic_DNA"/>
</dbReference>
<dbReference type="Proteomes" id="UP000605986">
    <property type="component" value="Unassembled WGS sequence"/>
</dbReference>
<reference evidence="3" key="1">
    <citation type="submission" date="2020-01" db="EMBL/GenBank/DDBJ databases">
        <title>Identification and distribution of gene clusters putatively required for synthesis of sphingolipid metabolism inhibitors in phylogenetically diverse species of the filamentous fungus Fusarium.</title>
        <authorList>
            <person name="Kim H.-S."/>
            <person name="Busman M."/>
            <person name="Brown D.W."/>
            <person name="Divon H."/>
            <person name="Uhlig S."/>
            <person name="Proctor R.H."/>
        </authorList>
    </citation>
    <scope>NUCLEOTIDE SEQUENCE</scope>
    <source>
        <strain evidence="3">NRRL 53441</strain>
    </source>
</reference>
<evidence type="ECO:0000259" key="2">
    <source>
        <dbReference type="Pfam" id="PF22980"/>
    </source>
</evidence>
<accession>A0A8H4K397</accession>
<gene>
    <name evidence="3" type="ORF">F53441_11883</name>
</gene>
<feature type="region of interest" description="Disordered" evidence="1">
    <location>
        <begin position="55"/>
        <end position="99"/>
    </location>
</feature>
<comment type="caution">
    <text evidence="3">The sequence shown here is derived from an EMBL/GenBank/DDBJ whole genome shotgun (WGS) entry which is preliminary data.</text>
</comment>
<proteinExistence type="predicted"/>
<dbReference type="AlphaFoldDB" id="A0A8H4K397"/>
<evidence type="ECO:0000313" key="3">
    <source>
        <dbReference type="EMBL" id="KAF4441923.1"/>
    </source>
</evidence>
<feature type="compositionally biased region" description="Basic and acidic residues" evidence="1">
    <location>
        <begin position="83"/>
        <end position="93"/>
    </location>
</feature>
<evidence type="ECO:0000256" key="1">
    <source>
        <dbReference type="SAM" id="MobiDB-lite"/>
    </source>
</evidence>
<dbReference type="OrthoDB" id="3944408at2759"/>
<name>A0A8H4K397_9HYPO</name>